<evidence type="ECO:0000256" key="1">
    <source>
        <dbReference type="ARBA" id="ARBA00005189"/>
    </source>
</evidence>
<evidence type="ECO:0000256" key="7">
    <source>
        <dbReference type="ARBA" id="ARBA00023160"/>
    </source>
</evidence>
<feature type="binding site" evidence="11">
    <location>
        <position position="40"/>
    </location>
    <ligand>
        <name>NAD(+)</name>
        <dbReference type="ChEBI" id="CHEBI:57540"/>
    </ligand>
</feature>
<feature type="binding site" evidence="11">
    <location>
        <begin position="19"/>
        <end position="20"/>
    </location>
    <ligand>
        <name>NAD(+)</name>
        <dbReference type="ChEBI" id="CHEBI:57540"/>
    </ligand>
</feature>
<dbReference type="RefSeq" id="WP_056968903.1">
    <property type="nucleotide sequence ID" value="NZ_AYZK01000001.1"/>
</dbReference>
<keyword evidence="7 8" id="KW-0275">Fatty acid biosynthesis</keyword>
<feature type="binding site" evidence="11">
    <location>
        <begin position="62"/>
        <end position="63"/>
    </location>
    <ligand>
        <name>NAD(+)</name>
        <dbReference type="ChEBI" id="CHEBI:57540"/>
    </ligand>
</feature>
<evidence type="ECO:0000256" key="9">
    <source>
        <dbReference type="PIRSR" id="PIRSR000094-1"/>
    </source>
</evidence>
<keyword evidence="3 8" id="KW-0444">Lipid biosynthesis</keyword>
<comment type="pathway">
    <text evidence="1">Lipid metabolism.</text>
</comment>
<dbReference type="Pfam" id="PF13561">
    <property type="entry name" value="adh_short_C2"/>
    <property type="match status" value="1"/>
</dbReference>
<feature type="active site" description="Proton acceptor" evidence="9">
    <location>
        <position position="153"/>
    </location>
</feature>
<name>A0A0R2C7Y6_9LACO</name>
<comment type="similarity">
    <text evidence="2 8">Belongs to the short-chain dehydrogenases/reductases (SDR) family. FabI subfamily.</text>
</comment>
<evidence type="ECO:0000256" key="4">
    <source>
        <dbReference type="ARBA" id="ARBA00022832"/>
    </source>
</evidence>
<evidence type="ECO:0000256" key="10">
    <source>
        <dbReference type="PIRSR" id="PIRSR000094-2"/>
    </source>
</evidence>
<protein>
    <recommendedName>
        <fullName evidence="8">Enoyl-[acyl-carrier-protein] reductase [NADH]</fullName>
        <ecNumber evidence="8">1.3.1.9</ecNumber>
    </recommendedName>
</protein>
<keyword evidence="8 11" id="KW-0520">NAD</keyword>
<dbReference type="PATRIC" id="fig|1423810.4.peg.183"/>
<dbReference type="InterPro" id="IPR002347">
    <property type="entry name" value="SDR_fam"/>
</dbReference>
<dbReference type="PANTHER" id="PTHR43159">
    <property type="entry name" value="ENOYL-[ACYL-CARRIER-PROTEIN] REDUCTASE"/>
    <property type="match status" value="1"/>
</dbReference>
<dbReference type="NCBIfam" id="NF004748">
    <property type="entry name" value="PRK06079.1"/>
    <property type="match status" value="1"/>
</dbReference>
<feature type="binding site" evidence="11">
    <location>
        <position position="90"/>
    </location>
    <ligand>
        <name>NAD(+)</name>
        <dbReference type="ChEBI" id="CHEBI:57540"/>
    </ligand>
</feature>
<dbReference type="InterPro" id="IPR036291">
    <property type="entry name" value="NAD(P)-bd_dom_sf"/>
</dbReference>
<feature type="binding site" evidence="10">
    <location>
        <position position="93"/>
    </location>
    <ligand>
        <name>substrate</name>
    </ligand>
</feature>
<accession>A0A0R2C7Y6</accession>
<dbReference type="EC" id="1.3.1.9" evidence="8"/>
<dbReference type="STRING" id="1423810.FD19_GL000179"/>
<evidence type="ECO:0000256" key="11">
    <source>
        <dbReference type="PIRSR" id="PIRSR000094-3"/>
    </source>
</evidence>
<dbReference type="Proteomes" id="UP000051789">
    <property type="component" value="Unassembled WGS sequence"/>
</dbReference>
<organism evidence="12 13">
    <name type="scientific">Lacticaseibacillus thailandensis DSM 22698 = JCM 13996</name>
    <dbReference type="NCBI Taxonomy" id="1423810"/>
    <lineage>
        <taxon>Bacteria</taxon>
        <taxon>Bacillati</taxon>
        <taxon>Bacillota</taxon>
        <taxon>Bacilli</taxon>
        <taxon>Lactobacillales</taxon>
        <taxon>Lactobacillaceae</taxon>
        <taxon>Lacticaseibacillus</taxon>
    </lineage>
</organism>
<keyword evidence="13" id="KW-1185">Reference proteome</keyword>
<comment type="catalytic activity">
    <reaction evidence="8">
        <text>a 2,3-saturated acyl-[ACP] + NAD(+) = a (2E)-enoyl-[ACP] + NADH + H(+)</text>
        <dbReference type="Rhea" id="RHEA:10240"/>
        <dbReference type="Rhea" id="RHEA-COMP:9925"/>
        <dbReference type="Rhea" id="RHEA-COMP:9926"/>
        <dbReference type="ChEBI" id="CHEBI:15378"/>
        <dbReference type="ChEBI" id="CHEBI:57540"/>
        <dbReference type="ChEBI" id="CHEBI:57945"/>
        <dbReference type="ChEBI" id="CHEBI:78784"/>
        <dbReference type="ChEBI" id="CHEBI:78785"/>
        <dbReference type="EC" id="1.3.1.9"/>
    </reaction>
</comment>
<feature type="active site" description="Proton acceptor" evidence="9">
    <location>
        <position position="143"/>
    </location>
</feature>
<reference evidence="12 13" key="1">
    <citation type="journal article" date="2015" name="Genome Announc.">
        <title>Expanding the biotechnology potential of lactobacilli through comparative genomics of 213 strains and associated genera.</title>
        <authorList>
            <person name="Sun Z."/>
            <person name="Harris H.M."/>
            <person name="McCann A."/>
            <person name="Guo C."/>
            <person name="Argimon S."/>
            <person name="Zhang W."/>
            <person name="Yang X."/>
            <person name="Jeffery I.B."/>
            <person name="Cooney J.C."/>
            <person name="Kagawa T.F."/>
            <person name="Liu W."/>
            <person name="Song Y."/>
            <person name="Salvetti E."/>
            <person name="Wrobel A."/>
            <person name="Rasinkangas P."/>
            <person name="Parkhill J."/>
            <person name="Rea M.C."/>
            <person name="O'Sullivan O."/>
            <person name="Ritari J."/>
            <person name="Douillard F.P."/>
            <person name="Paul Ross R."/>
            <person name="Yang R."/>
            <person name="Briner A.E."/>
            <person name="Felis G.E."/>
            <person name="de Vos W.M."/>
            <person name="Barrangou R."/>
            <person name="Klaenhammer T.R."/>
            <person name="Caufield P.W."/>
            <person name="Cui Y."/>
            <person name="Zhang H."/>
            <person name="O'Toole P.W."/>
        </authorList>
    </citation>
    <scope>NUCLEOTIDE SEQUENCE [LARGE SCALE GENOMIC DNA]</scope>
    <source>
        <strain evidence="12 13">DSM 22698</strain>
    </source>
</reference>
<evidence type="ECO:0000256" key="6">
    <source>
        <dbReference type="ARBA" id="ARBA00023098"/>
    </source>
</evidence>
<dbReference type="PIRSF" id="PIRSF000094">
    <property type="entry name" value="Enoyl-ACP_rdct"/>
    <property type="match status" value="1"/>
</dbReference>
<dbReference type="GO" id="GO:0004318">
    <property type="term" value="F:enoyl-[acyl-carrier-protein] reductase (NADH) activity"/>
    <property type="evidence" value="ECO:0007669"/>
    <property type="project" value="UniProtKB-EC"/>
</dbReference>
<dbReference type="Gene3D" id="1.10.8.400">
    <property type="entry name" value="Enoyl acyl carrier protein reductase"/>
    <property type="match status" value="1"/>
</dbReference>
<keyword evidence="5 8" id="KW-0560">Oxidoreductase</keyword>
<feature type="binding site" evidence="11">
    <location>
        <position position="160"/>
    </location>
    <ligand>
        <name>NAD(+)</name>
        <dbReference type="ChEBI" id="CHEBI:57540"/>
    </ligand>
</feature>
<evidence type="ECO:0000256" key="2">
    <source>
        <dbReference type="ARBA" id="ARBA00009233"/>
    </source>
</evidence>
<dbReference type="SUPFAM" id="SSF51735">
    <property type="entry name" value="NAD(P)-binding Rossmann-fold domains"/>
    <property type="match status" value="1"/>
</dbReference>
<dbReference type="PANTHER" id="PTHR43159:SF2">
    <property type="entry name" value="ENOYL-[ACYL-CARRIER-PROTEIN] REDUCTASE [NADH], CHLOROPLASTIC"/>
    <property type="match status" value="1"/>
</dbReference>
<dbReference type="Gene3D" id="3.40.50.720">
    <property type="entry name" value="NAD(P)-binding Rossmann-like Domain"/>
    <property type="match status" value="1"/>
</dbReference>
<dbReference type="InterPro" id="IPR014358">
    <property type="entry name" value="Enoyl-ACP_Rdtase_NADH"/>
</dbReference>
<keyword evidence="6" id="KW-0443">Lipid metabolism</keyword>
<feature type="binding site" evidence="11">
    <location>
        <position position="13"/>
    </location>
    <ligand>
        <name>NAD(+)</name>
        <dbReference type="ChEBI" id="CHEBI:57540"/>
    </ligand>
</feature>
<evidence type="ECO:0000256" key="8">
    <source>
        <dbReference type="PIRNR" id="PIRNR000094"/>
    </source>
</evidence>
<dbReference type="PRINTS" id="PR00081">
    <property type="entry name" value="GDHRDH"/>
</dbReference>
<dbReference type="EMBL" id="AYZK01000001">
    <property type="protein sequence ID" value="KRM87901.1"/>
    <property type="molecule type" value="Genomic_DNA"/>
</dbReference>
<evidence type="ECO:0000256" key="5">
    <source>
        <dbReference type="ARBA" id="ARBA00023002"/>
    </source>
</evidence>
<proteinExistence type="inferred from homology"/>
<dbReference type="AlphaFoldDB" id="A0A0R2C7Y6"/>
<feature type="binding site" evidence="11">
    <location>
        <begin position="189"/>
        <end position="193"/>
    </location>
    <ligand>
        <name>NAD(+)</name>
        <dbReference type="ChEBI" id="CHEBI:57540"/>
    </ligand>
</feature>
<evidence type="ECO:0000313" key="12">
    <source>
        <dbReference type="EMBL" id="KRM87901.1"/>
    </source>
</evidence>
<comment type="caution">
    <text evidence="12">The sequence shown here is derived from an EMBL/GenBank/DDBJ whole genome shotgun (WGS) entry which is preliminary data.</text>
</comment>
<evidence type="ECO:0000256" key="3">
    <source>
        <dbReference type="ARBA" id="ARBA00022516"/>
    </source>
</evidence>
<sequence length="251" mass="26826">MDILAGRTVIVMGVANKNSIAWGCARAIMACGGQVVLTYQNERLRQSLLRFVAPDQPMVQCDVADEENIDAAFTTIRERYGAVHGLVHAIAYADKESLEGDVLQVSKAGYNLAQDISAYSLLAVTRSAVRLFPALRSVLTMTYFGSTHVIPNYNIMGVAKAALEANVRYVAKELGPQHVRVNAISAGAVKTLAVTGVKNHASLLQMSRAATVDGESVTQSEIGNTAAFLLSDMANGITGDIIFVDKGVHLM</sequence>
<evidence type="ECO:0000313" key="13">
    <source>
        <dbReference type="Proteomes" id="UP000051789"/>
    </source>
</evidence>
<gene>
    <name evidence="12" type="ORF">FD19_GL000179</name>
</gene>
<keyword evidence="4" id="KW-0276">Fatty acid metabolism</keyword>
<dbReference type="GO" id="GO:0006633">
    <property type="term" value="P:fatty acid biosynthetic process"/>
    <property type="evidence" value="ECO:0007669"/>
    <property type="project" value="UniProtKB-KW"/>
</dbReference>